<dbReference type="PANTHER" id="PTHR41532">
    <property type="entry name" value="FIXS PROTEIN"/>
    <property type="match status" value="1"/>
</dbReference>
<dbReference type="PANTHER" id="PTHR41532:SF1">
    <property type="entry name" value="FIXS PROTEIN"/>
    <property type="match status" value="1"/>
</dbReference>
<name>A0A4R6QSB8_9BURK</name>
<protein>
    <submittedName>
        <fullName evidence="2">Cbb3-type cytochrome oxidase maturation protein</fullName>
    </submittedName>
</protein>
<reference evidence="2 3" key="1">
    <citation type="submission" date="2019-03" db="EMBL/GenBank/DDBJ databases">
        <title>Genomic Encyclopedia of Type Strains, Phase IV (KMG-IV): sequencing the most valuable type-strain genomes for metagenomic binning, comparative biology and taxonomic classification.</title>
        <authorList>
            <person name="Goeker M."/>
        </authorList>
    </citation>
    <scope>NUCLEOTIDE SEQUENCE [LARGE SCALE GENOMIC DNA]</scope>
    <source>
        <strain evidence="2 3">DSM 16998</strain>
    </source>
</reference>
<feature type="transmembrane region" description="Helical" evidence="1">
    <location>
        <begin position="6"/>
        <end position="26"/>
    </location>
</feature>
<comment type="caution">
    <text evidence="2">The sequence shown here is derived from an EMBL/GenBank/DDBJ whole genome shotgun (WGS) entry which is preliminary data.</text>
</comment>
<evidence type="ECO:0000256" key="1">
    <source>
        <dbReference type="SAM" id="Phobius"/>
    </source>
</evidence>
<keyword evidence="1" id="KW-0812">Transmembrane</keyword>
<evidence type="ECO:0000313" key="3">
    <source>
        <dbReference type="Proteomes" id="UP000295361"/>
    </source>
</evidence>
<dbReference type="EMBL" id="SNXS01000001">
    <property type="protein sequence ID" value="TDP74424.1"/>
    <property type="molecule type" value="Genomic_DNA"/>
</dbReference>
<dbReference type="AlphaFoldDB" id="A0A4R6QSB8"/>
<dbReference type="RefSeq" id="WP_133699051.1">
    <property type="nucleotide sequence ID" value="NZ_SNXS01000001.1"/>
</dbReference>
<keyword evidence="3" id="KW-1185">Reference proteome</keyword>
<dbReference type="OrthoDB" id="9802763at2"/>
<organism evidence="2 3">
    <name type="scientific">Roseateles toxinivorans</name>
    <dbReference type="NCBI Taxonomy" id="270368"/>
    <lineage>
        <taxon>Bacteria</taxon>
        <taxon>Pseudomonadati</taxon>
        <taxon>Pseudomonadota</taxon>
        <taxon>Betaproteobacteria</taxon>
        <taxon>Burkholderiales</taxon>
        <taxon>Sphaerotilaceae</taxon>
        <taxon>Roseateles</taxon>
    </lineage>
</organism>
<proteinExistence type="predicted"/>
<dbReference type="InterPro" id="IPR004714">
    <property type="entry name" value="Cyt_oxidase_maturation_cbb3"/>
</dbReference>
<dbReference type="InParanoid" id="A0A4R6QSB8"/>
<evidence type="ECO:0000313" key="2">
    <source>
        <dbReference type="EMBL" id="TDP74424.1"/>
    </source>
</evidence>
<dbReference type="Proteomes" id="UP000295361">
    <property type="component" value="Unassembled WGS sequence"/>
</dbReference>
<sequence>MDILYLLVPISVLLVLMIVGVFGWALNSGQLEDLEREGARIVDEDGPELDAHQGARPSAP</sequence>
<keyword evidence="1" id="KW-1133">Transmembrane helix</keyword>
<accession>A0A4R6QSB8</accession>
<keyword evidence="1" id="KW-0472">Membrane</keyword>
<gene>
    <name evidence="2" type="ORF">DES47_101482</name>
</gene>
<dbReference type="NCBIfam" id="TIGR00847">
    <property type="entry name" value="ccoS"/>
    <property type="match status" value="1"/>
</dbReference>
<dbReference type="Pfam" id="PF03597">
    <property type="entry name" value="FixS"/>
    <property type="match status" value="1"/>
</dbReference>